<name>A0A5N5L6Z9_9ROSI</name>
<proteinExistence type="predicted"/>
<sequence length="100" mass="11016">MSKFDGDPLPDVSLCRHIVGALQYCTLTRPDIAFSVNQLYQDKLMIRTLPMSLRGAVTSTTPDTTNVVHEDDTADVMQWDTLSSSNYAANVMHGDNSVIP</sequence>
<evidence type="ECO:0008006" key="3">
    <source>
        <dbReference type="Google" id="ProtNLM"/>
    </source>
</evidence>
<gene>
    <name evidence="1" type="ORF">DKX38_015424</name>
</gene>
<evidence type="ECO:0000313" key="1">
    <source>
        <dbReference type="EMBL" id="KAB5537891.1"/>
    </source>
</evidence>
<protein>
    <recommendedName>
        <fullName evidence="3">Reverse transcriptase Ty1/copia-type domain-containing protein</fullName>
    </recommendedName>
</protein>
<reference evidence="2" key="1">
    <citation type="journal article" date="2019" name="Gigascience">
        <title>De novo genome assembly of the endangered Acer yangbiense, a plant species with extremely small populations endemic to Yunnan Province, China.</title>
        <authorList>
            <person name="Yang J."/>
            <person name="Wariss H.M."/>
            <person name="Tao L."/>
            <person name="Zhang R."/>
            <person name="Yun Q."/>
            <person name="Hollingsworth P."/>
            <person name="Dao Z."/>
            <person name="Luo G."/>
            <person name="Guo H."/>
            <person name="Ma Y."/>
            <person name="Sun W."/>
        </authorList>
    </citation>
    <scope>NUCLEOTIDE SEQUENCE [LARGE SCALE GENOMIC DNA]</scope>
    <source>
        <strain evidence="2">cv. br00</strain>
    </source>
</reference>
<dbReference type="AlphaFoldDB" id="A0A5N5L6Z9"/>
<evidence type="ECO:0000313" key="2">
    <source>
        <dbReference type="Proteomes" id="UP000326939"/>
    </source>
</evidence>
<accession>A0A5N5L6Z9</accession>
<keyword evidence="2" id="KW-1185">Reference proteome</keyword>
<dbReference type="EMBL" id="VDCV01000010">
    <property type="protein sequence ID" value="KAB5537891.1"/>
    <property type="molecule type" value="Genomic_DNA"/>
</dbReference>
<dbReference type="Proteomes" id="UP000326939">
    <property type="component" value="Chromosome 10"/>
</dbReference>
<comment type="caution">
    <text evidence="1">The sequence shown here is derived from an EMBL/GenBank/DDBJ whole genome shotgun (WGS) entry which is preliminary data.</text>
</comment>
<organism evidence="1 2">
    <name type="scientific">Salix brachista</name>
    <dbReference type="NCBI Taxonomy" id="2182728"/>
    <lineage>
        <taxon>Eukaryota</taxon>
        <taxon>Viridiplantae</taxon>
        <taxon>Streptophyta</taxon>
        <taxon>Embryophyta</taxon>
        <taxon>Tracheophyta</taxon>
        <taxon>Spermatophyta</taxon>
        <taxon>Magnoliopsida</taxon>
        <taxon>eudicotyledons</taxon>
        <taxon>Gunneridae</taxon>
        <taxon>Pentapetalae</taxon>
        <taxon>rosids</taxon>
        <taxon>fabids</taxon>
        <taxon>Malpighiales</taxon>
        <taxon>Salicaceae</taxon>
        <taxon>Saliceae</taxon>
        <taxon>Salix</taxon>
    </lineage>
</organism>